<evidence type="ECO:0000313" key="1">
    <source>
        <dbReference type="EMBL" id="ACL11328.1"/>
    </source>
</evidence>
<organism evidence="1 2">
    <name type="scientific">Desulfurococcus amylolyticus (strain DSM 18924 / JCM 16383 / VKM B-2413 / 1221n)</name>
    <name type="common">Desulfurococcus kamchatkensis</name>
    <dbReference type="NCBI Taxonomy" id="490899"/>
    <lineage>
        <taxon>Archaea</taxon>
        <taxon>Thermoproteota</taxon>
        <taxon>Thermoprotei</taxon>
        <taxon>Desulfurococcales</taxon>
        <taxon>Desulfurococcaceae</taxon>
        <taxon>Desulfurococcus</taxon>
    </lineage>
</organism>
<proteinExistence type="predicted"/>
<accession>B8D5E7</accession>
<keyword evidence="1" id="KW-0378">Hydrolase</keyword>
<dbReference type="HOGENOM" id="CLU_540379_0_0_2"/>
<evidence type="ECO:0000313" key="2">
    <source>
        <dbReference type="Proteomes" id="UP000006903"/>
    </source>
</evidence>
<name>B8D5E7_DESA1</name>
<sequence length="504" mass="56265">MVGVIKPGSASEKKFLETLGETLDEYFDWVTIYETPVLRWDWSKCVIEINGEEYKCRPLPYTLTGVGEGRGLTAKGVSRELGGKVLLHEYPSNIHELRFIVGEALKNGAEAIVFMHEGGRPWDAAVLSSSIPVLKPDTPPGIPVVVLESNPRRMSGFNGERIRVETEARIHDGVGRTMLAGMSNGDKVKVHVSTHHDGIPDDSGYIGKYIGLLRDILTIATRHSNVEVVFVSYTAKEIGDPQLNSYTWSWGSRYLLEILESKDLLDNTLLDINLDFKGDVFEIIDNPIPLLPNPDTVNKGKTHFGFDSLAYLNHGIPSVTISGLSPGNVERDIYKDIGYVIEALLKIVEDPQSMLKRLWSELVKKHDAAPLEYRNSVTRIYESSRFTGVSNAVKALITYTSALASLYVITGGEFHSCITHAPLYSLLGEYMNRVEYRLGERGRIIVWSLDNIILDAGVRLEPSLINSILKRIESFMLIKIDELLNNILELQVCRRSIQGASDEH</sequence>
<dbReference type="Proteomes" id="UP000006903">
    <property type="component" value="Chromosome"/>
</dbReference>
<dbReference type="STRING" id="490899.DKAM_1002"/>
<keyword evidence="1" id="KW-0645">Protease</keyword>
<dbReference type="eggNOG" id="arCOG02960">
    <property type="taxonomic scope" value="Archaea"/>
</dbReference>
<dbReference type="KEGG" id="dka:DKAM_1002"/>
<reference evidence="1 2" key="1">
    <citation type="journal article" date="2009" name="J. Bacteriol.">
        <title>Complete genome sequence of the anaerobic, protein-degrading hyperthermophilic crenarchaeon Desulfurococcus kamchatkensis.</title>
        <authorList>
            <person name="Ravin N.V."/>
            <person name="Mardanov A.V."/>
            <person name="Beletsky A.V."/>
            <person name="Kublanov I.V."/>
            <person name="Kolganova T.V."/>
            <person name="Lebedinsky A.V."/>
            <person name="Chernyh N.A."/>
            <person name="Bonch-Osmolovskaya E.A."/>
            <person name="Skryabin K.G."/>
        </authorList>
    </citation>
    <scope>NUCLEOTIDE SEQUENCE [LARGE SCALE GENOMIC DNA]</scope>
    <source>
        <strain evidence="2">DSM 18924 / JCM 16383 / VKM B-2413 / 1221n</strain>
    </source>
</reference>
<protein>
    <submittedName>
        <fullName evidence="1">Aminopeptidase Iap family-like protein</fullName>
    </submittedName>
</protein>
<dbReference type="EMBL" id="CP001140">
    <property type="protein sequence ID" value="ACL11328.1"/>
    <property type="molecule type" value="Genomic_DNA"/>
</dbReference>
<dbReference type="AlphaFoldDB" id="B8D5E7"/>
<keyword evidence="1" id="KW-0031">Aminopeptidase</keyword>
<gene>
    <name evidence="1" type="ordered locus">DKAM_1002</name>
</gene>
<dbReference type="GeneID" id="7171621"/>
<dbReference type="RefSeq" id="WP_012608669.1">
    <property type="nucleotide sequence ID" value="NC_011766.1"/>
</dbReference>
<dbReference type="GO" id="GO:0004177">
    <property type="term" value="F:aminopeptidase activity"/>
    <property type="evidence" value="ECO:0007669"/>
    <property type="project" value="UniProtKB-KW"/>
</dbReference>